<accession>A0A9P5Z3A3</accession>
<protein>
    <submittedName>
        <fullName evidence="2">Uncharacterized protein</fullName>
    </submittedName>
</protein>
<comment type="caution">
    <text evidence="2">The sequence shown here is derived from an EMBL/GenBank/DDBJ whole genome shotgun (WGS) entry which is preliminary data.</text>
</comment>
<dbReference type="AlphaFoldDB" id="A0A9P5Z3A3"/>
<name>A0A9P5Z3A3_9AGAR</name>
<feature type="compositionally biased region" description="Basic and acidic residues" evidence="1">
    <location>
        <begin position="131"/>
        <end position="142"/>
    </location>
</feature>
<organism evidence="2 3">
    <name type="scientific">Pholiota conissans</name>
    <dbReference type="NCBI Taxonomy" id="109636"/>
    <lineage>
        <taxon>Eukaryota</taxon>
        <taxon>Fungi</taxon>
        <taxon>Dikarya</taxon>
        <taxon>Basidiomycota</taxon>
        <taxon>Agaricomycotina</taxon>
        <taxon>Agaricomycetes</taxon>
        <taxon>Agaricomycetidae</taxon>
        <taxon>Agaricales</taxon>
        <taxon>Agaricineae</taxon>
        <taxon>Strophariaceae</taxon>
        <taxon>Pholiota</taxon>
    </lineage>
</organism>
<sequence length="170" mass="19320">MYKRLETYGQRTTACYIRLVGRLPRCDGQKLLSLVDPFVIIRAHIPLNPTTAVWCSANIPLCGHECGYACADVYQFIFGMFGSSLIHRFIYCERVDNVMQELIGWHSALILALSATRTTPTFQQLQYVHHSRDDTHEERQCRSDGPNNNAMNHPTLSTGQWRAALPEPPV</sequence>
<evidence type="ECO:0000313" key="3">
    <source>
        <dbReference type="Proteomes" id="UP000807469"/>
    </source>
</evidence>
<dbReference type="EMBL" id="MU155204">
    <property type="protein sequence ID" value="KAF9479893.1"/>
    <property type="molecule type" value="Genomic_DNA"/>
</dbReference>
<dbReference type="Proteomes" id="UP000807469">
    <property type="component" value="Unassembled WGS sequence"/>
</dbReference>
<proteinExistence type="predicted"/>
<reference evidence="2" key="1">
    <citation type="submission" date="2020-11" db="EMBL/GenBank/DDBJ databases">
        <authorList>
            <consortium name="DOE Joint Genome Institute"/>
            <person name="Ahrendt S."/>
            <person name="Riley R."/>
            <person name="Andreopoulos W."/>
            <person name="Labutti K."/>
            <person name="Pangilinan J."/>
            <person name="Ruiz-Duenas F.J."/>
            <person name="Barrasa J.M."/>
            <person name="Sanchez-Garcia M."/>
            <person name="Camarero S."/>
            <person name="Miyauchi S."/>
            <person name="Serrano A."/>
            <person name="Linde D."/>
            <person name="Babiker R."/>
            <person name="Drula E."/>
            <person name="Ayuso-Fernandez I."/>
            <person name="Pacheco R."/>
            <person name="Padilla G."/>
            <person name="Ferreira P."/>
            <person name="Barriuso J."/>
            <person name="Kellner H."/>
            <person name="Castanera R."/>
            <person name="Alfaro M."/>
            <person name="Ramirez L."/>
            <person name="Pisabarro A.G."/>
            <person name="Kuo A."/>
            <person name="Tritt A."/>
            <person name="Lipzen A."/>
            <person name="He G."/>
            <person name="Yan M."/>
            <person name="Ng V."/>
            <person name="Cullen D."/>
            <person name="Martin F."/>
            <person name="Rosso M.-N."/>
            <person name="Henrissat B."/>
            <person name="Hibbett D."/>
            <person name="Martinez A.T."/>
            <person name="Grigoriev I.V."/>
        </authorList>
    </citation>
    <scope>NUCLEOTIDE SEQUENCE</scope>
    <source>
        <strain evidence="2">CIRM-BRFM 674</strain>
    </source>
</reference>
<evidence type="ECO:0000256" key="1">
    <source>
        <dbReference type="SAM" id="MobiDB-lite"/>
    </source>
</evidence>
<feature type="compositionally biased region" description="Polar residues" evidence="1">
    <location>
        <begin position="145"/>
        <end position="160"/>
    </location>
</feature>
<feature type="region of interest" description="Disordered" evidence="1">
    <location>
        <begin position="131"/>
        <end position="170"/>
    </location>
</feature>
<evidence type="ECO:0000313" key="2">
    <source>
        <dbReference type="EMBL" id="KAF9479893.1"/>
    </source>
</evidence>
<keyword evidence="3" id="KW-1185">Reference proteome</keyword>
<gene>
    <name evidence="2" type="ORF">BDN70DRAFT_920957</name>
</gene>